<keyword evidence="1" id="KW-0732">Signal</keyword>
<sequence>MSCRLPNETLFAIFALLQPAVLTQVARTSSRFRALAARVLYANIVIYEPLPLCAPVPHRTRRCCETILRKAELPDVVRKLHIRWQTDSGPREGYWSYVEPVIAQLNATLRTTPNLEVLELGLGLVGAPLSARTVLAGCAFPALKVFAFCGVGRGDLPPKVCDAAIAVDWFLAATPTIEHLRLSDCYDELCLDPSDLPHLSIFRGTATAAATVVPGRPVQWLGLVNQEYIKQEELSSIARGSTQIRWLDLSGISVTPNLLRDISRHLSGVAYLKIRLALRHALHHSFTGISILAGLTPVLGAFPELYQLDLSPTSVSNMGLGNALEESSLCTTWARSCTSLRQVVFPSRTEWTLSAREQIWVPNTTPRYTRS</sequence>
<gene>
    <name evidence="3" type="ORF">WOLCODRAFT_104654</name>
</gene>
<dbReference type="AlphaFoldDB" id="A0A2H3JRM2"/>
<reference evidence="3 4" key="1">
    <citation type="journal article" date="2012" name="Science">
        <title>The Paleozoic origin of enzymatic lignin decomposition reconstructed from 31 fungal genomes.</title>
        <authorList>
            <person name="Floudas D."/>
            <person name="Binder M."/>
            <person name="Riley R."/>
            <person name="Barry K."/>
            <person name="Blanchette R.A."/>
            <person name="Henrissat B."/>
            <person name="Martinez A.T."/>
            <person name="Otillar R."/>
            <person name="Spatafora J.W."/>
            <person name="Yadav J.S."/>
            <person name="Aerts A."/>
            <person name="Benoit I."/>
            <person name="Boyd A."/>
            <person name="Carlson A."/>
            <person name="Copeland A."/>
            <person name="Coutinho P.M."/>
            <person name="de Vries R.P."/>
            <person name="Ferreira P."/>
            <person name="Findley K."/>
            <person name="Foster B."/>
            <person name="Gaskell J."/>
            <person name="Glotzer D."/>
            <person name="Gorecki P."/>
            <person name="Heitman J."/>
            <person name="Hesse C."/>
            <person name="Hori C."/>
            <person name="Igarashi K."/>
            <person name="Jurgens J.A."/>
            <person name="Kallen N."/>
            <person name="Kersten P."/>
            <person name="Kohler A."/>
            <person name="Kuees U."/>
            <person name="Kumar T.K.A."/>
            <person name="Kuo A."/>
            <person name="LaButti K."/>
            <person name="Larrondo L.F."/>
            <person name="Lindquist E."/>
            <person name="Ling A."/>
            <person name="Lombard V."/>
            <person name="Lucas S."/>
            <person name="Lundell T."/>
            <person name="Martin R."/>
            <person name="McLaughlin D.J."/>
            <person name="Morgenstern I."/>
            <person name="Morin E."/>
            <person name="Murat C."/>
            <person name="Nagy L.G."/>
            <person name="Nolan M."/>
            <person name="Ohm R.A."/>
            <person name="Patyshakuliyeva A."/>
            <person name="Rokas A."/>
            <person name="Ruiz-Duenas F.J."/>
            <person name="Sabat G."/>
            <person name="Salamov A."/>
            <person name="Samejima M."/>
            <person name="Schmutz J."/>
            <person name="Slot J.C."/>
            <person name="St John F."/>
            <person name="Stenlid J."/>
            <person name="Sun H."/>
            <person name="Sun S."/>
            <person name="Syed K."/>
            <person name="Tsang A."/>
            <person name="Wiebenga A."/>
            <person name="Young D."/>
            <person name="Pisabarro A."/>
            <person name="Eastwood D.C."/>
            <person name="Martin F."/>
            <person name="Cullen D."/>
            <person name="Grigoriev I.V."/>
            <person name="Hibbett D.S."/>
        </authorList>
    </citation>
    <scope>NUCLEOTIDE SEQUENCE [LARGE SCALE GENOMIC DNA]</scope>
    <source>
        <strain evidence="3 4">MD-104</strain>
    </source>
</reference>
<evidence type="ECO:0000259" key="2">
    <source>
        <dbReference type="Pfam" id="PF12937"/>
    </source>
</evidence>
<name>A0A2H3JRM2_WOLCO</name>
<evidence type="ECO:0000313" key="4">
    <source>
        <dbReference type="Proteomes" id="UP000218811"/>
    </source>
</evidence>
<feature type="chain" id="PRO_5013635320" description="F-box domain-containing protein" evidence="1">
    <location>
        <begin position="24"/>
        <end position="371"/>
    </location>
</feature>
<organism evidence="3 4">
    <name type="scientific">Wolfiporia cocos (strain MD-104)</name>
    <name type="common">Brown rot fungus</name>
    <dbReference type="NCBI Taxonomy" id="742152"/>
    <lineage>
        <taxon>Eukaryota</taxon>
        <taxon>Fungi</taxon>
        <taxon>Dikarya</taxon>
        <taxon>Basidiomycota</taxon>
        <taxon>Agaricomycotina</taxon>
        <taxon>Agaricomycetes</taxon>
        <taxon>Polyporales</taxon>
        <taxon>Phaeolaceae</taxon>
        <taxon>Wolfiporia</taxon>
    </lineage>
</organism>
<feature type="signal peptide" evidence="1">
    <location>
        <begin position="1"/>
        <end position="23"/>
    </location>
</feature>
<dbReference type="SUPFAM" id="SSF81383">
    <property type="entry name" value="F-box domain"/>
    <property type="match status" value="1"/>
</dbReference>
<keyword evidence="4" id="KW-1185">Reference proteome</keyword>
<evidence type="ECO:0000313" key="3">
    <source>
        <dbReference type="EMBL" id="PCH44145.1"/>
    </source>
</evidence>
<dbReference type="SUPFAM" id="SSF52047">
    <property type="entry name" value="RNI-like"/>
    <property type="match status" value="1"/>
</dbReference>
<proteinExistence type="predicted"/>
<dbReference type="STRING" id="742152.A0A2H3JRM2"/>
<dbReference type="EMBL" id="KB468157">
    <property type="protein sequence ID" value="PCH44145.1"/>
    <property type="molecule type" value="Genomic_DNA"/>
</dbReference>
<dbReference type="InterPro" id="IPR032675">
    <property type="entry name" value="LRR_dom_sf"/>
</dbReference>
<dbReference type="OMA" id="RHTLHHA"/>
<dbReference type="Gene3D" id="3.80.10.10">
    <property type="entry name" value="Ribonuclease Inhibitor"/>
    <property type="match status" value="1"/>
</dbReference>
<feature type="domain" description="F-box" evidence="2">
    <location>
        <begin position="3"/>
        <end position="45"/>
    </location>
</feature>
<dbReference type="InterPro" id="IPR036047">
    <property type="entry name" value="F-box-like_dom_sf"/>
</dbReference>
<protein>
    <recommendedName>
        <fullName evidence="2">F-box domain-containing protein</fullName>
    </recommendedName>
</protein>
<dbReference type="Proteomes" id="UP000218811">
    <property type="component" value="Unassembled WGS sequence"/>
</dbReference>
<evidence type="ECO:0000256" key="1">
    <source>
        <dbReference type="SAM" id="SignalP"/>
    </source>
</evidence>
<accession>A0A2H3JRM2</accession>
<dbReference type="InterPro" id="IPR001810">
    <property type="entry name" value="F-box_dom"/>
</dbReference>
<dbReference type="Pfam" id="PF12937">
    <property type="entry name" value="F-box-like"/>
    <property type="match status" value="1"/>
</dbReference>
<dbReference type="OrthoDB" id="3247499at2759"/>